<keyword evidence="1" id="KW-0175">Coiled coil</keyword>
<name>A0A6P8Z5A0_THRPL</name>
<protein>
    <submittedName>
        <fullName evidence="4">Ataxin-8-like</fullName>
    </submittedName>
</protein>
<feature type="compositionally biased region" description="Low complexity" evidence="2">
    <location>
        <begin position="99"/>
        <end position="108"/>
    </location>
</feature>
<reference evidence="4" key="1">
    <citation type="submission" date="2025-08" db="UniProtKB">
        <authorList>
            <consortium name="RefSeq"/>
        </authorList>
    </citation>
    <scope>IDENTIFICATION</scope>
    <source>
        <tissue evidence="4">Total insect</tissue>
    </source>
</reference>
<accession>A0A6P8Z5A0</accession>
<sequence>MPVKDYATLRLEAPQTSPIGNPAVAVHEVRKLAIGPHPANVHLQQQQQQQYQQQLYQQQQQQQQQHYQQQQQQQQQQFQQQQQNQYLGLSSVASPSQHSLQSPPGSQCSQQLSQLQACARQAL</sequence>
<evidence type="ECO:0000256" key="2">
    <source>
        <dbReference type="SAM" id="MobiDB-lite"/>
    </source>
</evidence>
<dbReference type="AlphaFoldDB" id="A0A6P8Z5A0"/>
<dbReference type="Proteomes" id="UP000515158">
    <property type="component" value="Unplaced"/>
</dbReference>
<dbReference type="GeneID" id="117647376"/>
<evidence type="ECO:0000256" key="1">
    <source>
        <dbReference type="SAM" id="Coils"/>
    </source>
</evidence>
<evidence type="ECO:0000313" key="3">
    <source>
        <dbReference type="Proteomes" id="UP000515158"/>
    </source>
</evidence>
<feature type="region of interest" description="Disordered" evidence="2">
    <location>
        <begin position="87"/>
        <end position="108"/>
    </location>
</feature>
<organism evidence="4">
    <name type="scientific">Thrips palmi</name>
    <name type="common">Melon thrips</name>
    <dbReference type="NCBI Taxonomy" id="161013"/>
    <lineage>
        <taxon>Eukaryota</taxon>
        <taxon>Metazoa</taxon>
        <taxon>Ecdysozoa</taxon>
        <taxon>Arthropoda</taxon>
        <taxon>Hexapoda</taxon>
        <taxon>Insecta</taxon>
        <taxon>Pterygota</taxon>
        <taxon>Neoptera</taxon>
        <taxon>Paraneoptera</taxon>
        <taxon>Thysanoptera</taxon>
        <taxon>Terebrantia</taxon>
        <taxon>Thripoidea</taxon>
        <taxon>Thripidae</taxon>
        <taxon>Thrips</taxon>
    </lineage>
</organism>
<feature type="coiled-coil region" evidence="1">
    <location>
        <begin position="57"/>
        <end position="84"/>
    </location>
</feature>
<feature type="compositionally biased region" description="Polar residues" evidence="2">
    <location>
        <begin position="87"/>
        <end position="98"/>
    </location>
</feature>
<gene>
    <name evidence="4" type="primary">LOC117647376</name>
</gene>
<dbReference type="RefSeq" id="XP_034244991.1">
    <property type="nucleotide sequence ID" value="XM_034389100.1"/>
</dbReference>
<evidence type="ECO:0000313" key="4">
    <source>
        <dbReference type="RefSeq" id="XP_034244991.1"/>
    </source>
</evidence>
<dbReference type="InParanoid" id="A0A6P8Z5A0"/>
<feature type="non-terminal residue" evidence="4">
    <location>
        <position position="123"/>
    </location>
</feature>
<keyword evidence="3" id="KW-1185">Reference proteome</keyword>
<proteinExistence type="predicted"/>
<dbReference type="KEGG" id="tpal:117647376"/>